<dbReference type="RefSeq" id="XP_015596965.1">
    <property type="nucleotide sequence ID" value="XM_015741479.2"/>
</dbReference>
<dbReference type="GeneID" id="107268565"/>
<reference evidence="2" key="1">
    <citation type="submission" date="2025-08" db="UniProtKB">
        <authorList>
            <consortium name="RefSeq"/>
        </authorList>
    </citation>
    <scope>IDENTIFICATION</scope>
</reference>
<protein>
    <submittedName>
        <fullName evidence="2">Uncharacterized protein LOC107268565</fullName>
    </submittedName>
</protein>
<gene>
    <name evidence="2" type="primary">LOC107268565</name>
</gene>
<evidence type="ECO:0000313" key="2">
    <source>
        <dbReference type="RefSeq" id="XP_015596965.1"/>
    </source>
</evidence>
<name>A0AAJ7BXV3_CEPCN</name>
<keyword evidence="1" id="KW-1185">Reference proteome</keyword>
<dbReference type="Proteomes" id="UP000694920">
    <property type="component" value="Unplaced"/>
</dbReference>
<organism evidence="1 2">
    <name type="scientific">Cephus cinctus</name>
    <name type="common">Wheat stem sawfly</name>
    <dbReference type="NCBI Taxonomy" id="211228"/>
    <lineage>
        <taxon>Eukaryota</taxon>
        <taxon>Metazoa</taxon>
        <taxon>Ecdysozoa</taxon>
        <taxon>Arthropoda</taxon>
        <taxon>Hexapoda</taxon>
        <taxon>Insecta</taxon>
        <taxon>Pterygota</taxon>
        <taxon>Neoptera</taxon>
        <taxon>Endopterygota</taxon>
        <taxon>Hymenoptera</taxon>
        <taxon>Cephoidea</taxon>
        <taxon>Cephidae</taxon>
        <taxon>Cephus</taxon>
    </lineage>
</organism>
<dbReference type="KEGG" id="ccin:107268565"/>
<dbReference type="AlphaFoldDB" id="A0AAJ7BXV3"/>
<sequence length="136" mass="15522">MVGATLTPSKVPRSVKVVLSHLYRIVRMPDKLMGVATRRNLTITRVKKNFEKKYKIMDSSGSFIYCAQVADLRGMVNGRILGFFSHFAKVTLVHYNGRTMSTEFSTDSIKPYRYVLFPKFPKIGESSYDDDLRSLS</sequence>
<proteinExistence type="predicted"/>
<accession>A0AAJ7BXV3</accession>
<evidence type="ECO:0000313" key="1">
    <source>
        <dbReference type="Proteomes" id="UP000694920"/>
    </source>
</evidence>